<evidence type="ECO:0000256" key="1">
    <source>
        <dbReference type="SAM" id="SignalP"/>
    </source>
</evidence>
<evidence type="ECO:0000313" key="4">
    <source>
        <dbReference type="Proteomes" id="UP000824208"/>
    </source>
</evidence>
<evidence type="ECO:0000313" key="3">
    <source>
        <dbReference type="EMBL" id="HJB57300.1"/>
    </source>
</evidence>
<reference evidence="3" key="1">
    <citation type="journal article" date="2021" name="PeerJ">
        <title>Extensive microbial diversity within the chicken gut microbiome revealed by metagenomics and culture.</title>
        <authorList>
            <person name="Gilroy R."/>
            <person name="Ravi A."/>
            <person name="Getino M."/>
            <person name="Pursley I."/>
            <person name="Horton D.L."/>
            <person name="Alikhan N.F."/>
            <person name="Baker D."/>
            <person name="Gharbi K."/>
            <person name="Hall N."/>
            <person name="Watson M."/>
            <person name="Adriaenssens E.M."/>
            <person name="Foster-Nyarko E."/>
            <person name="Jarju S."/>
            <person name="Secka A."/>
            <person name="Antonio M."/>
            <person name="Oren A."/>
            <person name="Chaudhuri R.R."/>
            <person name="La Ragione R."/>
            <person name="Hildebrand F."/>
            <person name="Pallen M.J."/>
        </authorList>
    </citation>
    <scope>NUCLEOTIDE SEQUENCE</scope>
    <source>
        <strain evidence="3">CHK189-11263</strain>
    </source>
</reference>
<gene>
    <name evidence="3" type="ORF">H9714_07100</name>
</gene>
<dbReference type="Gene3D" id="2.60.120.1060">
    <property type="entry name" value="NPCBM/NEW2 domain"/>
    <property type="match status" value="1"/>
</dbReference>
<dbReference type="InterPro" id="IPR008979">
    <property type="entry name" value="Galactose-bd-like_sf"/>
</dbReference>
<protein>
    <recommendedName>
        <fullName evidence="2">Copper amine oxidase-like N-terminal domain-containing protein</fullName>
    </recommendedName>
</protein>
<accession>A0A9D2S6I1</accession>
<proteinExistence type="predicted"/>
<reference evidence="3" key="2">
    <citation type="submission" date="2021-04" db="EMBL/GenBank/DDBJ databases">
        <authorList>
            <person name="Gilroy R."/>
        </authorList>
    </citation>
    <scope>NUCLEOTIDE SEQUENCE</scope>
    <source>
        <strain evidence="3">CHK189-11263</strain>
    </source>
</reference>
<dbReference type="SUPFAM" id="SSF55383">
    <property type="entry name" value="Copper amine oxidase, domain N"/>
    <property type="match status" value="1"/>
</dbReference>
<dbReference type="EMBL" id="DWYC01000059">
    <property type="protein sequence ID" value="HJB57300.1"/>
    <property type="molecule type" value="Genomic_DNA"/>
</dbReference>
<dbReference type="InterPro" id="IPR012854">
    <property type="entry name" value="Cu_amine_oxidase-like_N"/>
</dbReference>
<dbReference type="Proteomes" id="UP000824208">
    <property type="component" value="Unassembled WGS sequence"/>
</dbReference>
<organism evidence="3 4">
    <name type="scientific">Candidatus Flavonifractor intestinipullorum</name>
    <dbReference type="NCBI Taxonomy" id="2838587"/>
    <lineage>
        <taxon>Bacteria</taxon>
        <taxon>Bacillati</taxon>
        <taxon>Bacillota</taxon>
        <taxon>Clostridia</taxon>
        <taxon>Eubacteriales</taxon>
        <taxon>Oscillospiraceae</taxon>
        <taxon>Flavonifractor</taxon>
    </lineage>
</organism>
<dbReference type="InterPro" id="IPR036582">
    <property type="entry name" value="Mao_N_sf"/>
</dbReference>
<feature type="signal peptide" evidence="1">
    <location>
        <begin position="1"/>
        <end position="28"/>
    </location>
</feature>
<dbReference type="AlphaFoldDB" id="A0A9D2S6I1"/>
<dbReference type="SUPFAM" id="SSF49785">
    <property type="entry name" value="Galactose-binding domain-like"/>
    <property type="match status" value="1"/>
</dbReference>
<name>A0A9D2S6I1_9FIRM</name>
<keyword evidence="1" id="KW-0732">Signal</keyword>
<feature type="chain" id="PRO_5038624198" description="Copper amine oxidase-like N-terminal domain-containing protein" evidence="1">
    <location>
        <begin position="29"/>
        <end position="223"/>
    </location>
</feature>
<dbReference type="Pfam" id="PF07833">
    <property type="entry name" value="Cu_amine_oxidN1"/>
    <property type="match status" value="1"/>
</dbReference>
<feature type="domain" description="Copper amine oxidase-like N-terminal" evidence="2">
    <location>
        <begin position="60"/>
        <end position="95"/>
    </location>
</feature>
<dbReference type="InterPro" id="IPR038637">
    <property type="entry name" value="NPCBM_sf"/>
</dbReference>
<comment type="caution">
    <text evidence="3">The sequence shown here is derived from an EMBL/GenBank/DDBJ whole genome shotgun (WGS) entry which is preliminary data.</text>
</comment>
<evidence type="ECO:0000259" key="2">
    <source>
        <dbReference type="Pfam" id="PF07833"/>
    </source>
</evidence>
<sequence length="223" mass="24213">MKLHRVRDFLAGALTMALVAGLAVPAGAALASKTIQVLTGADIYIDGVEMKPTDANGNPVETFVYNGTTYVPLRAVSEYLGENVQWDGANQRVYIGETPGAKQYLNTVCPPYQSHKYETPTTVSMAGQTYANAIRLGGWYSSGWALYNLNGQYSTLRFTVGHIDDADMHPAELNIYLDDTLALSMELDPEAMPEALEVPLNSALQMKIEITDSGFALGEVEIN</sequence>